<sequence>MSNLSIEQLMSMSDADYMNAAQLEAFRHRLEIRKEELRNNLDEYAHQLGAHENVSDPADRATQEEERTGLFRLRDRDAFELAKVISALARIDDGEFGFCCNTGEPIGVARLWANPTATLTIAAQERHERVSRQYA</sequence>
<reference evidence="8 9" key="1">
    <citation type="submission" date="2020-03" db="EMBL/GenBank/DDBJ databases">
        <title>Draft genome sequence of environmentally isolated cultures.</title>
        <authorList>
            <person name="Wilson H.S."/>
            <person name="De Leon M.E."/>
        </authorList>
    </citation>
    <scope>NUCLEOTIDE SEQUENCE [LARGE SCALE GENOMIC DNA]</scope>
    <source>
        <strain evidence="8 9">HSC-31F16</strain>
    </source>
</reference>
<dbReference type="SUPFAM" id="SSF57716">
    <property type="entry name" value="Glucocorticoid receptor-like (DNA-binding domain)"/>
    <property type="match status" value="1"/>
</dbReference>
<accession>A0ABX0L826</accession>
<name>A0ABX0L826_9NEIS</name>
<dbReference type="Proteomes" id="UP001515641">
    <property type="component" value="Unassembled WGS sequence"/>
</dbReference>
<protein>
    <submittedName>
        <fullName evidence="8">RNA polymerase-binding protein DksA</fullName>
    </submittedName>
</protein>
<dbReference type="Pfam" id="PF01258">
    <property type="entry name" value="zf-dskA_traR"/>
    <property type="match status" value="1"/>
</dbReference>
<organism evidence="8 9">
    <name type="scientific">Chromobacterium fluminis</name>
    <dbReference type="NCBI Taxonomy" id="3044269"/>
    <lineage>
        <taxon>Bacteria</taxon>
        <taxon>Pseudomonadati</taxon>
        <taxon>Pseudomonadota</taxon>
        <taxon>Betaproteobacteria</taxon>
        <taxon>Neisseriales</taxon>
        <taxon>Chromobacteriaceae</taxon>
        <taxon>Chromobacterium</taxon>
    </lineage>
</organism>
<keyword evidence="5" id="KW-0175">Coiled coil</keyword>
<dbReference type="Pfam" id="PF21157">
    <property type="entry name" value="DksA_N"/>
    <property type="match status" value="1"/>
</dbReference>
<proteinExistence type="predicted"/>
<dbReference type="PROSITE" id="PS51128">
    <property type="entry name" value="ZF_DKSA_2"/>
    <property type="match status" value="1"/>
</dbReference>
<evidence type="ECO:0000313" key="8">
    <source>
        <dbReference type="EMBL" id="NHR04455.1"/>
    </source>
</evidence>
<dbReference type="InterPro" id="IPR037187">
    <property type="entry name" value="DnaK_N"/>
</dbReference>
<feature type="coiled-coil region" evidence="5">
    <location>
        <begin position="20"/>
        <end position="54"/>
    </location>
</feature>
<feature type="domain" description="Zinc finger DksA/TraR C4-type" evidence="6">
    <location>
        <begin position="94"/>
        <end position="129"/>
    </location>
</feature>
<evidence type="ECO:0000256" key="5">
    <source>
        <dbReference type="SAM" id="Coils"/>
    </source>
</evidence>
<gene>
    <name evidence="8" type="ORF">HA052_04520</name>
</gene>
<dbReference type="PANTHER" id="PTHR33823:SF2">
    <property type="entry name" value="RNA POLYMERASE-BINDING TRANSCRIPTION FACTOR DKSA"/>
    <property type="match status" value="1"/>
</dbReference>
<evidence type="ECO:0000259" key="7">
    <source>
        <dbReference type="Pfam" id="PF21157"/>
    </source>
</evidence>
<evidence type="ECO:0000256" key="2">
    <source>
        <dbReference type="ARBA" id="ARBA00022771"/>
    </source>
</evidence>
<evidence type="ECO:0000313" key="9">
    <source>
        <dbReference type="Proteomes" id="UP001515641"/>
    </source>
</evidence>
<keyword evidence="2" id="KW-0863">Zinc-finger</keyword>
<feature type="domain" description="DnaK suppressor protein DksA N-terminal" evidence="7">
    <location>
        <begin position="22"/>
        <end position="91"/>
    </location>
</feature>
<dbReference type="InterPro" id="IPR048489">
    <property type="entry name" value="DksA_N"/>
</dbReference>
<keyword evidence="1" id="KW-0479">Metal-binding</keyword>
<feature type="zinc finger region" description="dksA C4-type" evidence="4">
    <location>
        <begin position="99"/>
        <end position="123"/>
    </location>
</feature>
<dbReference type="InterPro" id="IPR000962">
    <property type="entry name" value="Znf_DskA_TraR"/>
</dbReference>
<dbReference type="PANTHER" id="PTHR33823">
    <property type="entry name" value="RNA POLYMERASE-BINDING TRANSCRIPTION FACTOR DKSA-RELATED"/>
    <property type="match status" value="1"/>
</dbReference>
<dbReference type="SUPFAM" id="SSF109635">
    <property type="entry name" value="DnaK suppressor protein DksA, alpha-hairpin domain"/>
    <property type="match status" value="1"/>
</dbReference>
<comment type="caution">
    <text evidence="8">The sequence shown here is derived from an EMBL/GenBank/DDBJ whole genome shotgun (WGS) entry which is preliminary data.</text>
</comment>
<evidence type="ECO:0000256" key="4">
    <source>
        <dbReference type="PROSITE-ProRule" id="PRU00510"/>
    </source>
</evidence>
<dbReference type="EMBL" id="JAAOMA010000004">
    <property type="protein sequence ID" value="NHR04455.1"/>
    <property type="molecule type" value="Genomic_DNA"/>
</dbReference>
<dbReference type="Gene3D" id="1.20.120.910">
    <property type="entry name" value="DksA, coiled-coil domain"/>
    <property type="match status" value="1"/>
</dbReference>
<keyword evidence="3" id="KW-0862">Zinc</keyword>
<evidence type="ECO:0000259" key="6">
    <source>
        <dbReference type="Pfam" id="PF01258"/>
    </source>
</evidence>
<evidence type="ECO:0000256" key="3">
    <source>
        <dbReference type="ARBA" id="ARBA00022833"/>
    </source>
</evidence>
<keyword evidence="9" id="KW-1185">Reference proteome</keyword>
<evidence type="ECO:0000256" key="1">
    <source>
        <dbReference type="ARBA" id="ARBA00022723"/>
    </source>
</evidence>